<gene>
    <name evidence="2" type="ORF">AAE3_LOCUS1953</name>
</gene>
<protein>
    <submittedName>
        <fullName evidence="2">Uncharacterized protein</fullName>
    </submittedName>
</protein>
<evidence type="ECO:0000313" key="2">
    <source>
        <dbReference type="EMBL" id="CAA7259684.1"/>
    </source>
</evidence>
<dbReference type="EMBL" id="CACVBS010000028">
    <property type="protein sequence ID" value="CAA7259684.1"/>
    <property type="molecule type" value="Genomic_DNA"/>
</dbReference>
<feature type="compositionally biased region" description="Basic and acidic residues" evidence="1">
    <location>
        <begin position="106"/>
        <end position="115"/>
    </location>
</feature>
<organism evidence="2 3">
    <name type="scientific">Cyclocybe aegerita</name>
    <name type="common">Black poplar mushroom</name>
    <name type="synonym">Agrocybe aegerita</name>
    <dbReference type="NCBI Taxonomy" id="1973307"/>
    <lineage>
        <taxon>Eukaryota</taxon>
        <taxon>Fungi</taxon>
        <taxon>Dikarya</taxon>
        <taxon>Basidiomycota</taxon>
        <taxon>Agaricomycotina</taxon>
        <taxon>Agaricomycetes</taxon>
        <taxon>Agaricomycetidae</taxon>
        <taxon>Agaricales</taxon>
        <taxon>Agaricineae</taxon>
        <taxon>Bolbitiaceae</taxon>
        <taxon>Cyclocybe</taxon>
    </lineage>
</organism>
<keyword evidence="3" id="KW-1185">Reference proteome</keyword>
<dbReference type="AlphaFoldDB" id="A0A8S0W2H1"/>
<dbReference type="PANTHER" id="PTHR16537">
    <property type="entry name" value="SJOEGREN SYNDROME/SCLERODERMA AUTOANTIGEN 1"/>
    <property type="match status" value="1"/>
</dbReference>
<feature type="region of interest" description="Disordered" evidence="1">
    <location>
        <begin position="59"/>
        <end position="122"/>
    </location>
</feature>
<evidence type="ECO:0000256" key="1">
    <source>
        <dbReference type="SAM" id="MobiDB-lite"/>
    </source>
</evidence>
<dbReference type="Proteomes" id="UP000467700">
    <property type="component" value="Unassembled WGS sequence"/>
</dbReference>
<dbReference type="OrthoDB" id="28939at2759"/>
<feature type="region of interest" description="Disordered" evidence="1">
    <location>
        <begin position="232"/>
        <end position="256"/>
    </location>
</feature>
<dbReference type="InterPro" id="IPR009563">
    <property type="entry name" value="SSSCA1"/>
</dbReference>
<proteinExistence type="predicted"/>
<reference evidence="2 3" key="1">
    <citation type="submission" date="2020-01" db="EMBL/GenBank/DDBJ databases">
        <authorList>
            <person name="Gupta K D."/>
        </authorList>
    </citation>
    <scope>NUCLEOTIDE SEQUENCE [LARGE SCALE GENOMIC DNA]</scope>
</reference>
<dbReference type="Pfam" id="PF06677">
    <property type="entry name" value="Auto_anti-p27"/>
    <property type="match status" value="2"/>
</dbReference>
<dbReference type="InterPro" id="IPR051888">
    <property type="entry name" value="UPF0148_domain"/>
</dbReference>
<sequence>MATVVDVSASLGDYMLKGWVLTDRKCPTLGCTVPLVRSPNGRLPVVSLCVKCDAEIPQAAQPPNTSTLTASSGPSSESDNSRSSTPPTEFSQAPSSPVYELPPETDESRRRREQSDQASSEIGKRLLRGWAMLGDECPNNACLGVPLVRPPRSASEKDPRKECVICGTTYITEVDWAGRERLVPYESQSVAADNVAPLSQTNNSQTQQPLGFASILPPIPTTNSHTLTVPLEQNHKSESPSTTLQEVKNPRLDDVNSSLDDTARALRGSLQSLSSRLTSLSSGSALDPASIAATADAIGKVTKALTEVRQLQWSENQTSGMVEP</sequence>
<dbReference type="PANTHER" id="PTHR16537:SF1">
    <property type="entry name" value="PROTEIN ZNRD2"/>
    <property type="match status" value="1"/>
</dbReference>
<accession>A0A8S0W2H1</accession>
<feature type="compositionally biased region" description="Polar residues" evidence="1">
    <location>
        <begin position="61"/>
        <end position="95"/>
    </location>
</feature>
<evidence type="ECO:0000313" key="3">
    <source>
        <dbReference type="Proteomes" id="UP000467700"/>
    </source>
</evidence>
<comment type="caution">
    <text evidence="2">The sequence shown here is derived from an EMBL/GenBank/DDBJ whole genome shotgun (WGS) entry which is preliminary data.</text>
</comment>
<name>A0A8S0W2H1_CYCAE</name>